<evidence type="ECO:0000313" key="4">
    <source>
        <dbReference type="RefSeq" id="XP_022257132.1"/>
    </source>
</evidence>
<organism evidence="3 4">
    <name type="scientific">Limulus polyphemus</name>
    <name type="common">Atlantic horseshoe crab</name>
    <dbReference type="NCBI Taxonomy" id="6850"/>
    <lineage>
        <taxon>Eukaryota</taxon>
        <taxon>Metazoa</taxon>
        <taxon>Ecdysozoa</taxon>
        <taxon>Arthropoda</taxon>
        <taxon>Chelicerata</taxon>
        <taxon>Merostomata</taxon>
        <taxon>Xiphosura</taxon>
        <taxon>Limulidae</taxon>
        <taxon>Limulus</taxon>
    </lineage>
</organism>
<dbReference type="PROSITE" id="PS50106">
    <property type="entry name" value="PDZ"/>
    <property type="match status" value="1"/>
</dbReference>
<evidence type="ECO:0000259" key="2">
    <source>
        <dbReference type="PROSITE" id="PS50106"/>
    </source>
</evidence>
<feature type="compositionally biased region" description="Basic and acidic residues" evidence="1">
    <location>
        <begin position="354"/>
        <end position="363"/>
    </location>
</feature>
<proteinExistence type="predicted"/>
<feature type="non-terminal residue" evidence="4">
    <location>
        <position position="1"/>
    </location>
</feature>
<dbReference type="Gene3D" id="2.30.42.10">
    <property type="match status" value="1"/>
</dbReference>
<dbReference type="SMART" id="SM00228">
    <property type="entry name" value="PDZ"/>
    <property type="match status" value="1"/>
</dbReference>
<name>A0ABM1TMM6_LIMPO</name>
<feature type="region of interest" description="Disordered" evidence="1">
    <location>
        <begin position="324"/>
        <end position="363"/>
    </location>
</feature>
<feature type="region of interest" description="Disordered" evidence="1">
    <location>
        <begin position="176"/>
        <end position="197"/>
    </location>
</feature>
<reference evidence="4" key="1">
    <citation type="submission" date="2025-08" db="UniProtKB">
        <authorList>
            <consortium name="RefSeq"/>
        </authorList>
    </citation>
    <scope>IDENTIFICATION</scope>
    <source>
        <tissue evidence="4">Muscle</tissue>
    </source>
</reference>
<feature type="domain" description="PDZ" evidence="2">
    <location>
        <begin position="229"/>
        <end position="321"/>
    </location>
</feature>
<feature type="compositionally biased region" description="Basic residues" evidence="1">
    <location>
        <begin position="332"/>
        <end position="353"/>
    </location>
</feature>
<gene>
    <name evidence="4" type="primary">LOC111089260</name>
</gene>
<dbReference type="Proteomes" id="UP000694941">
    <property type="component" value="Unplaced"/>
</dbReference>
<keyword evidence="3" id="KW-1185">Reference proteome</keyword>
<dbReference type="SUPFAM" id="SSF50156">
    <property type="entry name" value="PDZ domain-like"/>
    <property type="match status" value="1"/>
</dbReference>
<dbReference type="PANTHER" id="PTHR14113:SF6">
    <property type="entry name" value="PROTEIN PICCOLO"/>
    <property type="match status" value="1"/>
</dbReference>
<dbReference type="GeneID" id="111089260"/>
<evidence type="ECO:0000256" key="1">
    <source>
        <dbReference type="SAM" id="MobiDB-lite"/>
    </source>
</evidence>
<evidence type="ECO:0000313" key="3">
    <source>
        <dbReference type="Proteomes" id="UP000694941"/>
    </source>
</evidence>
<dbReference type="InterPro" id="IPR036034">
    <property type="entry name" value="PDZ_sf"/>
</dbReference>
<dbReference type="Pfam" id="PF00595">
    <property type="entry name" value="PDZ"/>
    <property type="match status" value="1"/>
</dbReference>
<dbReference type="RefSeq" id="XP_022257132.1">
    <property type="nucleotide sequence ID" value="XM_022401424.1"/>
</dbReference>
<dbReference type="PANTHER" id="PTHR14113">
    <property type="entry name" value="PICCOLO/BASSOON"/>
    <property type="match status" value="1"/>
</dbReference>
<dbReference type="CDD" id="cd06714">
    <property type="entry name" value="PDZ_RIM-like"/>
    <property type="match status" value="1"/>
</dbReference>
<dbReference type="InterPro" id="IPR052098">
    <property type="entry name" value="Presynaptic_Scaffold_Bsn/Pclo"/>
</dbReference>
<sequence length="447" mass="50730">YPGERDYLSTSNTAECFRSSRRRLRNHDNPLVVFPTSDMPYERPSWTKYEIETTGARGTEGYVHTTVPASYSTPSLSRKPDPLWYDSEPRSPSTRFPENTAEDKSIARIAQTFPMNNDRSCRIRRQNRPTTNTFLDFFSSTTDLEIQPNRTEFTADMPILPDVSARSRKLLNDLGSAPLLGHSSRSSQRNFGQHDRSRGYLGKGMIKWEHGEENVQVRRPSKYNFPVKRILLTRDRFTKAGNGFGLEIVGGKDVPDSKGETGAYVAKIYSNVMVGTLGEVTEGDQVLEWNGITLNRRTYEEVKRIIASSEDEVEMVIRSDLNVFKPQEVSHGQRHTPSRGQSHNKRGSSRRARGHEGLSSESHWHREGPNYWGMWDHKNHICDRLDSPVDNVNVHRDGAIHSFASHDPETANHSRLPLSTSTYQVMSGSRAPKHESSRDSPTADERA</sequence>
<protein>
    <submittedName>
        <fullName evidence="4">Uncharacterized protein LOC111089260</fullName>
    </submittedName>
</protein>
<feature type="compositionally biased region" description="Basic and acidic residues" evidence="1">
    <location>
        <begin position="432"/>
        <end position="447"/>
    </location>
</feature>
<feature type="compositionally biased region" description="Basic and acidic residues" evidence="1">
    <location>
        <begin position="403"/>
        <end position="412"/>
    </location>
</feature>
<feature type="compositionally biased region" description="Polar residues" evidence="1">
    <location>
        <begin position="67"/>
        <end position="76"/>
    </location>
</feature>
<feature type="compositionally biased region" description="Polar residues" evidence="1">
    <location>
        <begin position="413"/>
        <end position="427"/>
    </location>
</feature>
<dbReference type="InterPro" id="IPR001478">
    <property type="entry name" value="PDZ"/>
</dbReference>
<feature type="region of interest" description="Disordered" evidence="1">
    <location>
        <begin position="66"/>
        <end position="101"/>
    </location>
</feature>
<feature type="region of interest" description="Disordered" evidence="1">
    <location>
        <begin position="403"/>
        <end position="447"/>
    </location>
</feature>
<accession>A0ABM1TMM6</accession>